<dbReference type="EMBL" id="BAAAEW010000026">
    <property type="protein sequence ID" value="GAA0759221.1"/>
    <property type="molecule type" value="Genomic_DNA"/>
</dbReference>
<dbReference type="CDD" id="cd24032">
    <property type="entry name" value="ASKHA_NBD_TsaB"/>
    <property type="match status" value="1"/>
</dbReference>
<dbReference type="SUPFAM" id="SSF53067">
    <property type="entry name" value="Actin-like ATPase domain"/>
    <property type="match status" value="2"/>
</dbReference>
<keyword evidence="3" id="KW-1185">Reference proteome</keyword>
<accession>A0ABN1K9H1</accession>
<organism evidence="2 3">
    <name type="scientific">Ideonella azotifigens</name>
    <dbReference type="NCBI Taxonomy" id="513160"/>
    <lineage>
        <taxon>Bacteria</taxon>
        <taxon>Pseudomonadati</taxon>
        <taxon>Pseudomonadota</taxon>
        <taxon>Betaproteobacteria</taxon>
        <taxon>Burkholderiales</taxon>
        <taxon>Sphaerotilaceae</taxon>
        <taxon>Ideonella</taxon>
    </lineage>
</organism>
<dbReference type="InterPro" id="IPR043129">
    <property type="entry name" value="ATPase_NBD"/>
</dbReference>
<dbReference type="Pfam" id="PF00814">
    <property type="entry name" value="TsaD"/>
    <property type="match status" value="1"/>
</dbReference>
<evidence type="ECO:0000313" key="3">
    <source>
        <dbReference type="Proteomes" id="UP001500279"/>
    </source>
</evidence>
<dbReference type="NCBIfam" id="TIGR03725">
    <property type="entry name" value="T6A_YeaZ"/>
    <property type="match status" value="1"/>
</dbReference>
<dbReference type="Proteomes" id="UP001500279">
    <property type="component" value="Unassembled WGS sequence"/>
</dbReference>
<dbReference type="InterPro" id="IPR022496">
    <property type="entry name" value="T6A_TsaB"/>
</dbReference>
<dbReference type="InterPro" id="IPR000905">
    <property type="entry name" value="Gcp-like_dom"/>
</dbReference>
<comment type="caution">
    <text evidence="2">The sequence shown here is derived from an EMBL/GenBank/DDBJ whole genome shotgun (WGS) entry which is preliminary data.</text>
</comment>
<dbReference type="Gene3D" id="3.30.420.40">
    <property type="match status" value="2"/>
</dbReference>
<dbReference type="PANTHER" id="PTHR11735">
    <property type="entry name" value="TRNA N6-ADENOSINE THREONYLCARBAMOYLTRANSFERASE"/>
    <property type="match status" value="1"/>
</dbReference>
<proteinExistence type="predicted"/>
<protein>
    <submittedName>
        <fullName evidence="2">tRNA (Adenosine(37)-N6)-threonylcarbamoyltransferase complex dimerization subunit type 1 TsaB</fullName>
    </submittedName>
</protein>
<dbReference type="PANTHER" id="PTHR11735:SF11">
    <property type="entry name" value="TRNA THREONYLCARBAMOYLADENOSINE BIOSYNTHESIS PROTEIN TSAB"/>
    <property type="match status" value="1"/>
</dbReference>
<gene>
    <name evidence="2" type="primary">tsaB</name>
    <name evidence="2" type="ORF">GCM10009107_40450</name>
</gene>
<evidence type="ECO:0000313" key="2">
    <source>
        <dbReference type="EMBL" id="GAA0759221.1"/>
    </source>
</evidence>
<name>A0ABN1K9H1_9BURK</name>
<feature type="domain" description="Gcp-like" evidence="1">
    <location>
        <begin position="67"/>
        <end position="191"/>
    </location>
</feature>
<sequence length="269" mass="28517">MHAEMIARLHFRDARCFVFSFVRSVSARPANPMNLLALDTATEQMAVALCHGDLVLTRNEIGGAAASATLIPLVLSLLAKAGLTITELDAIACGQGPGAFTGLRTAVSVTQGLAFGAGKPALCIDSLLIVAEDARSQGAATAREILWVAMDARMDEVYAAAYQHDGRRWATLHAPALHDLETLQLRWAAQPPRHVAGNAMQAFGERLPLPAGAQSWPQQVDRAAALLRLACAAWAEGAAVPPEQALPVYVRDKVALTTAEREALKASQA</sequence>
<reference evidence="2 3" key="1">
    <citation type="journal article" date="2019" name="Int. J. Syst. Evol. Microbiol.">
        <title>The Global Catalogue of Microorganisms (GCM) 10K type strain sequencing project: providing services to taxonomists for standard genome sequencing and annotation.</title>
        <authorList>
            <consortium name="The Broad Institute Genomics Platform"/>
            <consortium name="The Broad Institute Genome Sequencing Center for Infectious Disease"/>
            <person name="Wu L."/>
            <person name="Ma J."/>
        </authorList>
    </citation>
    <scope>NUCLEOTIDE SEQUENCE [LARGE SCALE GENOMIC DNA]</scope>
    <source>
        <strain evidence="2 3">JCM 15503</strain>
    </source>
</reference>
<evidence type="ECO:0000259" key="1">
    <source>
        <dbReference type="Pfam" id="PF00814"/>
    </source>
</evidence>